<sequence>MRITDVGGVWENLTVAVDRVLLLDADGAVARAWHREQGEVNLYEELVLAGLPVTYDPSTETVWATGHADTLRLALDAVAGKVLVLTDRGEGVLLPADLAGQVLHWFQTHADDCE</sequence>
<dbReference type="Proteomes" id="UP000517916">
    <property type="component" value="Unassembled WGS sequence"/>
</dbReference>
<organism evidence="1 2">
    <name type="scientific">Kutzneria viridogrisea</name>
    <dbReference type="NCBI Taxonomy" id="47990"/>
    <lineage>
        <taxon>Bacteria</taxon>
        <taxon>Bacillati</taxon>
        <taxon>Actinomycetota</taxon>
        <taxon>Actinomycetes</taxon>
        <taxon>Pseudonocardiales</taxon>
        <taxon>Pseudonocardiaceae</taxon>
        <taxon>Kutzneria</taxon>
    </lineage>
</organism>
<accession>A0ABR6BA10</accession>
<protein>
    <submittedName>
        <fullName evidence="1">Uncharacterized protein</fullName>
    </submittedName>
</protein>
<keyword evidence="2" id="KW-1185">Reference proteome</keyword>
<name>A0ABR6BA10_9PSEU</name>
<proteinExistence type="predicted"/>
<gene>
    <name evidence="1" type="ORF">BC739_000901</name>
</gene>
<evidence type="ECO:0000313" key="1">
    <source>
        <dbReference type="EMBL" id="MBA8923704.1"/>
    </source>
</evidence>
<dbReference type="RefSeq" id="WP_148309667.1">
    <property type="nucleotide sequence ID" value="NZ_BAAABQ010000035.1"/>
</dbReference>
<comment type="caution">
    <text evidence="1">The sequence shown here is derived from an EMBL/GenBank/DDBJ whole genome shotgun (WGS) entry which is preliminary data.</text>
</comment>
<evidence type="ECO:0000313" key="2">
    <source>
        <dbReference type="Proteomes" id="UP000517916"/>
    </source>
</evidence>
<dbReference type="EMBL" id="JACJID010000001">
    <property type="protein sequence ID" value="MBA8923704.1"/>
    <property type="molecule type" value="Genomic_DNA"/>
</dbReference>
<reference evidence="1 2" key="1">
    <citation type="submission" date="2020-08" db="EMBL/GenBank/DDBJ databases">
        <title>Genomic Encyclopedia of Archaeal and Bacterial Type Strains, Phase II (KMG-II): from individual species to whole genera.</title>
        <authorList>
            <person name="Goeker M."/>
        </authorList>
    </citation>
    <scope>NUCLEOTIDE SEQUENCE [LARGE SCALE GENOMIC DNA]</scope>
    <source>
        <strain evidence="1 2">DSM 43850</strain>
    </source>
</reference>